<keyword evidence="4" id="KW-0812">Transmembrane</keyword>
<name>A0A9P6EGN6_9AGAR</name>
<gene>
    <name evidence="6" type="ORF">CPB83DRAFT_852915</name>
</gene>
<evidence type="ECO:0000259" key="5">
    <source>
        <dbReference type="SMART" id="SM00429"/>
    </source>
</evidence>
<comment type="caution">
    <text evidence="6">The sequence shown here is derived from an EMBL/GenBank/DDBJ whole genome shotgun (WGS) entry which is preliminary data.</text>
</comment>
<feature type="compositionally biased region" description="Pro residues" evidence="3">
    <location>
        <begin position="472"/>
        <end position="481"/>
    </location>
</feature>
<feature type="region of interest" description="Disordered" evidence="3">
    <location>
        <begin position="845"/>
        <end position="940"/>
    </location>
</feature>
<feature type="region of interest" description="Disordered" evidence="3">
    <location>
        <begin position="270"/>
        <end position="298"/>
    </location>
</feature>
<dbReference type="GO" id="GO:0005634">
    <property type="term" value="C:nucleus"/>
    <property type="evidence" value="ECO:0007669"/>
    <property type="project" value="TreeGrafter"/>
</dbReference>
<keyword evidence="4" id="KW-0472">Membrane</keyword>
<feature type="compositionally biased region" description="Basic residues" evidence="3">
    <location>
        <begin position="881"/>
        <end position="896"/>
    </location>
</feature>
<proteinExistence type="predicted"/>
<organism evidence="6 7">
    <name type="scientific">Crepidotus variabilis</name>
    <dbReference type="NCBI Taxonomy" id="179855"/>
    <lineage>
        <taxon>Eukaryota</taxon>
        <taxon>Fungi</taxon>
        <taxon>Dikarya</taxon>
        <taxon>Basidiomycota</taxon>
        <taxon>Agaricomycotina</taxon>
        <taxon>Agaricomycetes</taxon>
        <taxon>Agaricomycetidae</taxon>
        <taxon>Agaricales</taxon>
        <taxon>Agaricineae</taxon>
        <taxon>Crepidotaceae</taxon>
        <taxon>Crepidotus</taxon>
    </lineage>
</organism>
<feature type="region of interest" description="Disordered" evidence="3">
    <location>
        <begin position="1059"/>
        <end position="1111"/>
    </location>
</feature>
<dbReference type="InterPro" id="IPR013783">
    <property type="entry name" value="Ig-like_fold"/>
</dbReference>
<feature type="region of interest" description="Disordered" evidence="3">
    <location>
        <begin position="472"/>
        <end position="524"/>
    </location>
</feature>
<evidence type="ECO:0000256" key="3">
    <source>
        <dbReference type="SAM" id="MobiDB-lite"/>
    </source>
</evidence>
<dbReference type="InterPro" id="IPR014756">
    <property type="entry name" value="Ig_E-set"/>
</dbReference>
<dbReference type="Pfam" id="PF12796">
    <property type="entry name" value="Ank_2"/>
    <property type="match status" value="1"/>
</dbReference>
<keyword evidence="7" id="KW-1185">Reference proteome</keyword>
<dbReference type="SMART" id="SM00248">
    <property type="entry name" value="ANK"/>
    <property type="match status" value="2"/>
</dbReference>
<feature type="compositionally biased region" description="Low complexity" evidence="3">
    <location>
        <begin position="1"/>
        <end position="19"/>
    </location>
</feature>
<evidence type="ECO:0000313" key="6">
    <source>
        <dbReference type="EMBL" id="KAF9529238.1"/>
    </source>
</evidence>
<evidence type="ECO:0000256" key="1">
    <source>
        <dbReference type="ARBA" id="ARBA00023043"/>
    </source>
</evidence>
<dbReference type="InterPro" id="IPR057962">
    <property type="entry name" value="SPT23_MGA2_DBD"/>
</dbReference>
<dbReference type="SUPFAM" id="SSF48403">
    <property type="entry name" value="Ankyrin repeat"/>
    <property type="match status" value="1"/>
</dbReference>
<reference evidence="6" key="1">
    <citation type="submission" date="2020-11" db="EMBL/GenBank/DDBJ databases">
        <authorList>
            <consortium name="DOE Joint Genome Institute"/>
            <person name="Ahrendt S."/>
            <person name="Riley R."/>
            <person name="Andreopoulos W."/>
            <person name="Labutti K."/>
            <person name="Pangilinan J."/>
            <person name="Ruiz-Duenas F.J."/>
            <person name="Barrasa J.M."/>
            <person name="Sanchez-Garcia M."/>
            <person name="Camarero S."/>
            <person name="Miyauchi S."/>
            <person name="Serrano A."/>
            <person name="Linde D."/>
            <person name="Babiker R."/>
            <person name="Drula E."/>
            <person name="Ayuso-Fernandez I."/>
            <person name="Pacheco R."/>
            <person name="Padilla G."/>
            <person name="Ferreira P."/>
            <person name="Barriuso J."/>
            <person name="Kellner H."/>
            <person name="Castanera R."/>
            <person name="Alfaro M."/>
            <person name="Ramirez L."/>
            <person name="Pisabarro A.G."/>
            <person name="Kuo A."/>
            <person name="Tritt A."/>
            <person name="Lipzen A."/>
            <person name="He G."/>
            <person name="Yan M."/>
            <person name="Ng V."/>
            <person name="Cullen D."/>
            <person name="Martin F."/>
            <person name="Rosso M.-N."/>
            <person name="Henrissat B."/>
            <person name="Hibbett D."/>
            <person name="Martinez A.T."/>
            <person name="Grigoriev I.V."/>
        </authorList>
    </citation>
    <scope>NUCLEOTIDE SEQUENCE</scope>
    <source>
        <strain evidence="6">CBS 506.95</strain>
    </source>
</reference>
<dbReference type="Pfam" id="PF01833">
    <property type="entry name" value="TIG"/>
    <property type="match status" value="1"/>
</dbReference>
<sequence length="1180" mass="129492">MSTTSTTSPESRSPSPRTPGASEVSELVSIHDEIDQATAFFIQMQPKGTGLPWVNDSGVYTTPHKQEDDQMLRLDELIEQHAYEDSPAAHSPLFSSPPTYHTTLNASAMITEPASPNNILAPSQHASIPLTKPIPPPASLLRKPDPSANNQRVVHPPRESCFNLPIMFPSIPEGGTKSRVETQVRITIDLADSSSSSDPYRYNKVGSWKWLQLPHGTATKKRTRKQGKIDPELQDVLHLSATVTCATPPHNRVLSCSSCQTREAKRVAKKLAARVRPTRSDSESEAEGPGKPKSKVQEDTTSIIQFNCAEHLDFSTGSIVLPLRITCYCRHHREKVGFNVHFTLMDHNGRLVGSGITKPIMITDDHKTSTTKVPELMPSYPTLDTRDWSQMGGMLAEVSPGGGSHTRKKSDINGTIKKRRDKPYDSLSKPTRASREGTASSVTSPSTTHSPLPTTRASTPSLLQALAASEAPPLPQLPPHFPLQDSETSSPDTLATPLDNNSDVPMPQISFDMQEPQPEHQMPPLQPSSALLPPQMVSPDMSALSNLPHPMPFLFFDPNQSQIQMQLPVIHRLIPSAGPTYGGIEVTILGANFHTLVQLNCMFGDVAATATQRWSDNTLVCILPPRAAPGVVPVWFDGFPKTDDNPMSPLFTYSDESDRALMELALQVVGLKMTGKIEDAKNVAMRIVGNTGNDGSDANGGNTSGMMQLASSQSVRDLRPLLLARTTENDSFESRLVQFLSIVDTPMEETAPRSLPNSFALSHPSSSGQTLLHMASFLGFGSLTHFLIEHGADLDARDRNGFTPLHFAVLASSTACADLLVKAGADVEVVNSLGKTAQEIATSDAFNDVLPRHPVSSEEESSEDDDADFGDAEDDEPEVKRKVKRRLIRKTSRLHSNKSTPQRSVNVSRAVTPPPASMNDEKPKRSEKEKEAESIVETDAADAKRAASFMEKMIQRTLAQIPGRPDIMPNIPQLPLPHLPDFPAVPWGALPQIPMVFPVFVPMMPNWPSFRGGNTEDKVESGPESDDVTKRGVGLRAAQEWRGFWEKWMAMAMVTTARQQTEDIPPPVYTPRVEDPKIDEQDKQAQPLASTSSSTARRSHPETRPVGYDDTPLPAQVVESFGYQPNAKQTRRLQKKHDKMLLVFWLPILLLSIIWAFHHGFRFVLNVVRTASPLKAAIRS</sequence>
<keyword evidence="4" id="KW-1133">Transmembrane helix</keyword>
<feature type="compositionally biased region" description="Basic and acidic residues" evidence="3">
    <location>
        <begin position="919"/>
        <end position="933"/>
    </location>
</feature>
<keyword evidence="1 2" id="KW-0040">ANK repeat</keyword>
<evidence type="ECO:0000313" key="7">
    <source>
        <dbReference type="Proteomes" id="UP000807306"/>
    </source>
</evidence>
<dbReference type="PANTHER" id="PTHR23335:SF1">
    <property type="entry name" value="CALMODULIN-BINDING TRANSCRIPTION ACTIVATOR, ISOFORM F"/>
    <property type="match status" value="1"/>
</dbReference>
<dbReference type="SUPFAM" id="SSF81296">
    <property type="entry name" value="E set domains"/>
    <property type="match status" value="1"/>
</dbReference>
<dbReference type="GO" id="GO:0003690">
    <property type="term" value="F:double-stranded DNA binding"/>
    <property type="evidence" value="ECO:0007669"/>
    <property type="project" value="TreeGrafter"/>
</dbReference>
<feature type="repeat" description="ANK" evidence="2">
    <location>
        <begin position="800"/>
        <end position="832"/>
    </location>
</feature>
<dbReference type="CDD" id="cd00102">
    <property type="entry name" value="IPT"/>
    <property type="match status" value="1"/>
</dbReference>
<feature type="compositionally biased region" description="Low complexity" evidence="3">
    <location>
        <begin position="513"/>
        <end position="524"/>
    </location>
</feature>
<feature type="domain" description="IPT/TIG" evidence="5">
    <location>
        <begin position="567"/>
        <end position="654"/>
    </location>
</feature>
<dbReference type="Gene3D" id="1.25.40.20">
    <property type="entry name" value="Ankyrin repeat-containing domain"/>
    <property type="match status" value="1"/>
</dbReference>
<dbReference type="PANTHER" id="PTHR23335">
    <property type="entry name" value="CALMODULIN-BINDING TRANSCRIPTION ACTIVATOR CAMTA"/>
    <property type="match status" value="1"/>
</dbReference>
<feature type="compositionally biased region" description="Low complexity" evidence="3">
    <location>
        <begin position="438"/>
        <end position="457"/>
    </location>
</feature>
<dbReference type="SMART" id="SM00429">
    <property type="entry name" value="IPT"/>
    <property type="match status" value="1"/>
</dbReference>
<feature type="repeat" description="ANK" evidence="2">
    <location>
        <begin position="767"/>
        <end position="799"/>
    </location>
</feature>
<dbReference type="AlphaFoldDB" id="A0A9P6EGN6"/>
<feature type="region of interest" description="Disordered" evidence="3">
    <location>
        <begin position="1012"/>
        <end position="1032"/>
    </location>
</feature>
<feature type="region of interest" description="Disordered" evidence="3">
    <location>
        <begin position="1"/>
        <end position="25"/>
    </location>
</feature>
<dbReference type="InterPro" id="IPR002110">
    <property type="entry name" value="Ankyrin_rpt"/>
</dbReference>
<evidence type="ECO:0000256" key="2">
    <source>
        <dbReference type="PROSITE-ProRule" id="PRU00023"/>
    </source>
</evidence>
<accession>A0A9P6EGN6</accession>
<dbReference type="OrthoDB" id="71307at2759"/>
<feature type="region of interest" description="Disordered" evidence="3">
    <location>
        <begin position="136"/>
        <end position="155"/>
    </location>
</feature>
<dbReference type="InterPro" id="IPR002909">
    <property type="entry name" value="IPT_dom"/>
</dbReference>
<protein>
    <recommendedName>
        <fullName evidence="5">IPT/TIG domain-containing protein</fullName>
    </recommendedName>
</protein>
<feature type="compositionally biased region" description="Basic and acidic residues" evidence="3">
    <location>
        <begin position="1072"/>
        <end position="1083"/>
    </location>
</feature>
<dbReference type="InterPro" id="IPR036770">
    <property type="entry name" value="Ankyrin_rpt-contain_sf"/>
</dbReference>
<feature type="compositionally biased region" description="Polar residues" evidence="3">
    <location>
        <begin position="897"/>
        <end position="909"/>
    </location>
</feature>
<dbReference type="Gene3D" id="2.60.40.10">
    <property type="entry name" value="Immunoglobulins"/>
    <property type="match status" value="1"/>
</dbReference>
<dbReference type="GO" id="GO:0006357">
    <property type="term" value="P:regulation of transcription by RNA polymerase II"/>
    <property type="evidence" value="ECO:0007669"/>
    <property type="project" value="TreeGrafter"/>
</dbReference>
<feature type="region of interest" description="Disordered" evidence="3">
    <location>
        <begin position="393"/>
        <end position="457"/>
    </location>
</feature>
<dbReference type="EMBL" id="MU157847">
    <property type="protein sequence ID" value="KAF9529238.1"/>
    <property type="molecule type" value="Genomic_DNA"/>
</dbReference>
<dbReference type="PROSITE" id="PS50088">
    <property type="entry name" value="ANK_REPEAT"/>
    <property type="match status" value="2"/>
</dbReference>
<dbReference type="Proteomes" id="UP000807306">
    <property type="component" value="Unassembled WGS sequence"/>
</dbReference>
<evidence type="ECO:0000256" key="4">
    <source>
        <dbReference type="SAM" id="Phobius"/>
    </source>
</evidence>
<feature type="transmembrane region" description="Helical" evidence="4">
    <location>
        <begin position="1140"/>
        <end position="1158"/>
    </location>
</feature>
<dbReference type="PROSITE" id="PS50297">
    <property type="entry name" value="ANK_REP_REGION"/>
    <property type="match status" value="2"/>
</dbReference>
<feature type="compositionally biased region" description="Acidic residues" evidence="3">
    <location>
        <begin position="857"/>
        <end position="877"/>
    </location>
</feature>
<dbReference type="Pfam" id="PF25603">
    <property type="entry name" value="SPT23_MGA2_DBD"/>
    <property type="match status" value="1"/>
</dbReference>
<dbReference type="GO" id="GO:0003712">
    <property type="term" value="F:transcription coregulator activity"/>
    <property type="evidence" value="ECO:0007669"/>
    <property type="project" value="TreeGrafter"/>
</dbReference>
<feature type="compositionally biased region" description="Polar residues" evidence="3">
    <location>
        <begin position="485"/>
        <end position="503"/>
    </location>
</feature>